<dbReference type="Proteomes" id="UP000692954">
    <property type="component" value="Unassembled WGS sequence"/>
</dbReference>
<keyword evidence="2" id="KW-1185">Reference proteome</keyword>
<evidence type="ECO:0000313" key="2">
    <source>
        <dbReference type="Proteomes" id="UP000692954"/>
    </source>
</evidence>
<gene>
    <name evidence="1" type="ORF">PSON_ATCC_30995.1.T1530034</name>
</gene>
<sequence>MQRTQINDIEFVKQYLKNIRILMEQNIKCGIINSEWKQLLYISLVEKGDKTKNVQIVVYMSGSQTDIRITSC</sequence>
<comment type="caution">
    <text evidence="1">The sequence shown here is derived from an EMBL/GenBank/DDBJ whole genome shotgun (WGS) entry which is preliminary data.</text>
</comment>
<evidence type="ECO:0000313" key="1">
    <source>
        <dbReference type="EMBL" id="CAD8124698.1"/>
    </source>
</evidence>
<accession>A0A8S1R9Z1</accession>
<dbReference type="AlphaFoldDB" id="A0A8S1R9Z1"/>
<organism evidence="1 2">
    <name type="scientific">Paramecium sonneborni</name>
    <dbReference type="NCBI Taxonomy" id="65129"/>
    <lineage>
        <taxon>Eukaryota</taxon>
        <taxon>Sar</taxon>
        <taxon>Alveolata</taxon>
        <taxon>Ciliophora</taxon>
        <taxon>Intramacronucleata</taxon>
        <taxon>Oligohymenophorea</taxon>
        <taxon>Peniculida</taxon>
        <taxon>Parameciidae</taxon>
        <taxon>Paramecium</taxon>
    </lineage>
</organism>
<dbReference type="EMBL" id="CAJJDN010000153">
    <property type="protein sequence ID" value="CAD8124698.1"/>
    <property type="molecule type" value="Genomic_DNA"/>
</dbReference>
<name>A0A8S1R9Z1_9CILI</name>
<reference evidence="1" key="1">
    <citation type="submission" date="2021-01" db="EMBL/GenBank/DDBJ databases">
        <authorList>
            <consortium name="Genoscope - CEA"/>
            <person name="William W."/>
        </authorList>
    </citation>
    <scope>NUCLEOTIDE SEQUENCE</scope>
</reference>
<protein>
    <submittedName>
        <fullName evidence="1">Uncharacterized protein</fullName>
    </submittedName>
</protein>
<proteinExistence type="predicted"/>